<dbReference type="InterPro" id="IPR029058">
    <property type="entry name" value="AB_hydrolase_fold"/>
</dbReference>
<dbReference type="NCBIfam" id="TIGR01738">
    <property type="entry name" value="bioH"/>
    <property type="match status" value="1"/>
</dbReference>
<protein>
    <submittedName>
        <fullName evidence="6">Pimeloyl-ACP methyl ester esterase BioH</fullName>
        <ecNumber evidence="6">3.1.1.85</ecNumber>
    </submittedName>
</protein>
<comment type="caution">
    <text evidence="6">The sequence shown here is derived from an EMBL/GenBank/DDBJ whole genome shotgun (WGS) entry which is preliminary data.</text>
</comment>
<organism evidence="6 7">
    <name type="scientific">Neisseria montereyensis</name>
    <dbReference type="NCBI Taxonomy" id="2973938"/>
    <lineage>
        <taxon>Bacteria</taxon>
        <taxon>Pseudomonadati</taxon>
        <taxon>Pseudomonadota</taxon>
        <taxon>Betaproteobacteria</taxon>
        <taxon>Neisseriales</taxon>
        <taxon>Neisseriaceae</taxon>
        <taxon>Neisseria</taxon>
    </lineage>
</organism>
<reference evidence="6" key="2">
    <citation type="journal article" date="2023" name="Curr. Microbiol.">
        <title>Neisseria montereyensis sp. nov., Isolated from Oropharynx of California Sea Lion (Zalophus californianus): Genomic, Phylogenetic, and Phenotypic Study.</title>
        <authorList>
            <person name="Volokhov D.V."/>
            <person name="Zagorodnyaya T.A."/>
            <person name="Furtak V.A."/>
            <person name="Nattanmai G."/>
            <person name="Randall L."/>
            <person name="Jose S."/>
            <person name="Gao Y."/>
            <person name="Gulland F.M."/>
            <person name="Eisenberg T."/>
            <person name="Delmonte P."/>
            <person name="Blom J."/>
            <person name="Mitchell K.K."/>
        </authorList>
    </citation>
    <scope>NUCLEOTIDE SEQUENCE</scope>
    <source>
        <strain evidence="6">CSL10203-ORH2</strain>
    </source>
</reference>
<accession>A0ABT2FCQ4</accession>
<dbReference type="PANTHER" id="PTHR43798:SF31">
    <property type="entry name" value="AB HYDROLASE SUPERFAMILY PROTEIN YCLE"/>
    <property type="match status" value="1"/>
</dbReference>
<feature type="domain" description="AB hydrolase-1" evidence="5">
    <location>
        <begin position="8"/>
        <end position="232"/>
    </location>
</feature>
<dbReference type="Pfam" id="PF00561">
    <property type="entry name" value="Abhydrolase_1"/>
    <property type="match status" value="1"/>
</dbReference>
<reference evidence="6" key="1">
    <citation type="submission" date="2022-08" db="EMBL/GenBank/DDBJ databases">
        <authorList>
            <person name="Volokhov D.V."/>
            <person name="Furtak V.A."/>
            <person name="Zagorodnyaya T.A."/>
        </authorList>
    </citation>
    <scope>NUCLEOTIDE SEQUENCE</scope>
    <source>
        <strain evidence="6">CSL10203-ORH2</strain>
    </source>
</reference>
<dbReference type="Proteomes" id="UP001166947">
    <property type="component" value="Unassembled WGS sequence"/>
</dbReference>
<dbReference type="Gene3D" id="3.40.50.1820">
    <property type="entry name" value="alpha/beta hydrolase"/>
    <property type="match status" value="1"/>
</dbReference>
<dbReference type="SUPFAM" id="SSF53474">
    <property type="entry name" value="alpha/beta-Hydrolases"/>
    <property type="match status" value="1"/>
</dbReference>
<evidence type="ECO:0000313" key="7">
    <source>
        <dbReference type="Proteomes" id="UP001166947"/>
    </source>
</evidence>
<keyword evidence="4 6" id="KW-0378">Hydrolase</keyword>
<evidence type="ECO:0000256" key="2">
    <source>
        <dbReference type="ARBA" id="ARBA00022490"/>
    </source>
</evidence>
<dbReference type="InterPro" id="IPR000073">
    <property type="entry name" value="AB_hydrolase_1"/>
</dbReference>
<keyword evidence="7" id="KW-1185">Reference proteome</keyword>
<gene>
    <name evidence="6" type="primary">bioH</name>
    <name evidence="6" type="ORF">NXS09_06415</name>
</gene>
<dbReference type="PANTHER" id="PTHR43798">
    <property type="entry name" value="MONOACYLGLYCEROL LIPASE"/>
    <property type="match status" value="1"/>
</dbReference>
<dbReference type="GO" id="GO:0090499">
    <property type="term" value="F:pimelyl-[acyl-carrier protein] methyl ester esterase activity"/>
    <property type="evidence" value="ECO:0007669"/>
    <property type="project" value="UniProtKB-EC"/>
</dbReference>
<dbReference type="InterPro" id="IPR010076">
    <property type="entry name" value="BioH"/>
</dbReference>
<keyword evidence="2" id="KW-0963">Cytoplasm</keyword>
<keyword evidence="3" id="KW-0093">Biotin biosynthesis</keyword>
<dbReference type="RefSeq" id="WP_259291723.1">
    <property type="nucleotide sequence ID" value="NZ_JANUXW010000004.1"/>
</dbReference>
<evidence type="ECO:0000313" key="6">
    <source>
        <dbReference type="EMBL" id="MCS4533932.1"/>
    </source>
</evidence>
<evidence type="ECO:0000256" key="4">
    <source>
        <dbReference type="ARBA" id="ARBA00022801"/>
    </source>
</evidence>
<dbReference type="InterPro" id="IPR050266">
    <property type="entry name" value="AB_hydrolase_sf"/>
</dbReference>
<dbReference type="EC" id="3.1.1.85" evidence="6"/>
<name>A0ABT2FCQ4_9NEIS</name>
<keyword evidence="1" id="KW-0719">Serine esterase</keyword>
<evidence type="ECO:0000259" key="5">
    <source>
        <dbReference type="Pfam" id="PF00561"/>
    </source>
</evidence>
<evidence type="ECO:0000256" key="3">
    <source>
        <dbReference type="ARBA" id="ARBA00022756"/>
    </source>
</evidence>
<dbReference type="EMBL" id="JANUXW010000004">
    <property type="protein sequence ID" value="MCS4533932.1"/>
    <property type="molecule type" value="Genomic_DNA"/>
</dbReference>
<sequence length="247" mass="27857">MSNSVKKVYLIHGWAANRHVFDDLIPRLPESWDIEALNLPGHGDAPFNGSFHITDIADDLAEKIDEPAYLLGWSLGGLVALYTAARHPEKVRALCITTGFAKFQAAPDYPEGIQTSALDKMIELFQQDYYKYIKQFLQLQFLYTKERQPVLETIMPEIAQYGPPSAIKAALDAIIETDIRPLLPDIDIPTLLIFGAKDTIAPPRMGKYLQQHMPHSDLHVIEKSAHAPFLTQPDEFSSLLTTFFEQH</sequence>
<evidence type="ECO:0000256" key="1">
    <source>
        <dbReference type="ARBA" id="ARBA00022487"/>
    </source>
</evidence>
<proteinExistence type="predicted"/>